<keyword evidence="7 14" id="KW-0547">Nucleotide-binding</keyword>
<keyword evidence="5 16" id="KW-0812">Transmembrane</keyword>
<dbReference type="FunFam" id="1.10.510.10:FF:000146">
    <property type="entry name" value="LRR receptor-like serine/threonine-protein kinase IOS1"/>
    <property type="match status" value="1"/>
</dbReference>
<feature type="domain" description="Integrase catalytic" evidence="18">
    <location>
        <begin position="800"/>
        <end position="966"/>
    </location>
</feature>
<evidence type="ECO:0000256" key="3">
    <source>
        <dbReference type="ARBA" id="ARBA00022553"/>
    </source>
</evidence>
<dbReference type="Pfam" id="PF13976">
    <property type="entry name" value="gag_pre-integrs"/>
    <property type="match status" value="1"/>
</dbReference>
<dbReference type="PROSITE" id="PS50994">
    <property type="entry name" value="INTEGRASE"/>
    <property type="match status" value="1"/>
</dbReference>
<dbReference type="InterPro" id="IPR036397">
    <property type="entry name" value="RNaseH_sf"/>
</dbReference>
<protein>
    <recommendedName>
        <fullName evidence="20">Protein kinase domain-containing protein</fullName>
    </recommendedName>
</protein>
<evidence type="ECO:0000256" key="2">
    <source>
        <dbReference type="ARBA" id="ARBA00022527"/>
    </source>
</evidence>
<dbReference type="PROSITE" id="PS00107">
    <property type="entry name" value="PROTEIN_KINASE_ATP"/>
    <property type="match status" value="1"/>
</dbReference>
<dbReference type="InterPro" id="IPR011009">
    <property type="entry name" value="Kinase-like_dom_sf"/>
</dbReference>
<dbReference type="GO" id="GO:0003676">
    <property type="term" value="F:nucleic acid binding"/>
    <property type="evidence" value="ECO:0007669"/>
    <property type="project" value="InterPro"/>
</dbReference>
<dbReference type="InterPro" id="IPR008271">
    <property type="entry name" value="Ser/Thr_kinase_AS"/>
</dbReference>
<dbReference type="Gene3D" id="1.10.510.10">
    <property type="entry name" value="Transferase(Phosphotransferase) domain 1"/>
    <property type="match status" value="1"/>
</dbReference>
<dbReference type="InterPro" id="IPR001584">
    <property type="entry name" value="Integrase_cat-core"/>
</dbReference>
<reference evidence="19" key="1">
    <citation type="submission" date="2018-02" db="EMBL/GenBank/DDBJ databases">
        <authorList>
            <person name="Cohen D.B."/>
            <person name="Kent A.D."/>
        </authorList>
    </citation>
    <scope>NUCLEOTIDE SEQUENCE</scope>
</reference>
<feature type="region of interest" description="Disordered" evidence="15">
    <location>
        <begin position="1082"/>
        <end position="1103"/>
    </location>
</feature>
<keyword evidence="13" id="KW-0675">Receptor</keyword>
<dbReference type="SUPFAM" id="SSF53098">
    <property type="entry name" value="Ribonuclease H-like"/>
    <property type="match status" value="1"/>
</dbReference>
<dbReference type="InterPro" id="IPR012337">
    <property type="entry name" value="RNaseH-like_sf"/>
</dbReference>
<dbReference type="Pfam" id="PF07727">
    <property type="entry name" value="RVT_2"/>
    <property type="match status" value="1"/>
</dbReference>
<dbReference type="Gene3D" id="3.30.200.20">
    <property type="entry name" value="Phosphorylase Kinase, domain 1"/>
    <property type="match status" value="1"/>
</dbReference>
<dbReference type="SUPFAM" id="SSF56112">
    <property type="entry name" value="Protein kinase-like (PK-like)"/>
    <property type="match status" value="1"/>
</dbReference>
<name>A0A2N9HIU2_FAGSY</name>
<feature type="transmembrane region" description="Helical" evidence="16">
    <location>
        <begin position="1601"/>
        <end position="1626"/>
    </location>
</feature>
<dbReference type="EMBL" id="OIVN01003490">
    <property type="protein sequence ID" value="SPD11621.1"/>
    <property type="molecule type" value="Genomic_DNA"/>
</dbReference>
<feature type="binding site" evidence="14">
    <location>
        <position position="1687"/>
    </location>
    <ligand>
        <name>ATP</name>
        <dbReference type="ChEBI" id="CHEBI:30616"/>
    </ligand>
</feature>
<evidence type="ECO:0000256" key="14">
    <source>
        <dbReference type="PROSITE-ProRule" id="PRU10141"/>
    </source>
</evidence>
<dbReference type="InterPro" id="IPR000719">
    <property type="entry name" value="Prot_kinase_dom"/>
</dbReference>
<evidence type="ECO:0000313" key="19">
    <source>
        <dbReference type="EMBL" id="SPD11621.1"/>
    </source>
</evidence>
<evidence type="ECO:0000256" key="11">
    <source>
        <dbReference type="ARBA" id="ARBA00022989"/>
    </source>
</evidence>
<keyword evidence="12 16" id="KW-0472">Membrane</keyword>
<keyword evidence="8" id="KW-0645">Protease</keyword>
<keyword evidence="2" id="KW-0723">Serine/threonine-protein kinase</keyword>
<dbReference type="Gene3D" id="3.30.420.10">
    <property type="entry name" value="Ribonuclease H-like superfamily/Ribonuclease H"/>
    <property type="match status" value="1"/>
</dbReference>
<evidence type="ECO:0000256" key="7">
    <source>
        <dbReference type="ARBA" id="ARBA00022741"/>
    </source>
</evidence>
<comment type="subcellular location">
    <subcellularLocation>
        <location evidence="1">Membrane</location>
        <topology evidence="1">Single-pass membrane protein</topology>
    </subcellularLocation>
</comment>
<evidence type="ECO:0008006" key="20">
    <source>
        <dbReference type="Google" id="ProtNLM"/>
    </source>
</evidence>
<evidence type="ECO:0000256" key="16">
    <source>
        <dbReference type="SAM" id="Phobius"/>
    </source>
</evidence>
<keyword evidence="6" id="KW-0732">Signal</keyword>
<evidence type="ECO:0000259" key="18">
    <source>
        <dbReference type="PROSITE" id="PS50994"/>
    </source>
</evidence>
<evidence type="ECO:0000256" key="10">
    <source>
        <dbReference type="ARBA" id="ARBA00022840"/>
    </source>
</evidence>
<evidence type="ECO:0000256" key="6">
    <source>
        <dbReference type="ARBA" id="ARBA00022729"/>
    </source>
</evidence>
<dbReference type="CDD" id="cd14066">
    <property type="entry name" value="STKc_IRAK"/>
    <property type="match status" value="1"/>
</dbReference>
<keyword evidence="9" id="KW-0418">Kinase</keyword>
<dbReference type="InterPro" id="IPR025724">
    <property type="entry name" value="GAG-pre-integrase_dom"/>
</dbReference>
<dbReference type="PROSITE" id="PS50011">
    <property type="entry name" value="PROTEIN_KINASE_DOM"/>
    <property type="match status" value="1"/>
</dbReference>
<dbReference type="InterPro" id="IPR001245">
    <property type="entry name" value="Ser-Thr/Tyr_kinase_cat_dom"/>
</dbReference>
<dbReference type="GO" id="GO:0015074">
    <property type="term" value="P:DNA integration"/>
    <property type="evidence" value="ECO:0007669"/>
    <property type="project" value="InterPro"/>
</dbReference>
<dbReference type="SMART" id="SM00220">
    <property type="entry name" value="S_TKc"/>
    <property type="match status" value="1"/>
</dbReference>
<keyword evidence="10 14" id="KW-0067">ATP-binding</keyword>
<dbReference type="GO" id="GO:0016020">
    <property type="term" value="C:membrane"/>
    <property type="evidence" value="ECO:0007669"/>
    <property type="project" value="UniProtKB-SubCell"/>
</dbReference>
<sequence>MVEKSVNSIVSISKKKVTWSGMGWFKHFILAFLGGFALIHLVHAQDQTGFISIDCGLTANSSYKEATTGLNYISDATFIDTGESKKISTEFKGSYQQQVWSLRSFPQGIRNCYRINITQGTKYLIRATFLYGNYDGQSKLPQFDLHLGPNLWDTVIIKNVSIDVFKELIHVPSLNNLQVCLVNTDLGIPFISAIELRPLNNNAYVTQSGSLALFVRTDEGSVRDRAVRFGDDVYDRSWQPNQLYERIVTSLSIDSQSHNSYQPPSVVMSSAAIPANDDSPLKYSWEAETANSEYYIYMHFAEVVDLKANQSRSFNITINGNPFFGPVVPKKFNTSTHPNAIEIYSVRDFPYSETDQQDQPSTMATTSSISQTPILLLKDLVSVKLDATNYVIWKYQILSIFETYSLVDMLDGTVPPPEQYLADENGDLSLHENILYKQWKARDQALKTLINATLSPSAITLVIGQTTAQGVWQVLERRDQDKLGSVGVIVDDEDLLHTVLKGLPAEYDPFCSAMRTRDRAISCEELHVLLTSEEESKKNVKHGGNDQPHMAMAATHSQFFVLPPIIPCLCFLHLGTEDVVVEGRQPPAKLAAIASTAMSSAINAPYSNQSSWISDTGATDHFTPDISHIPDCHDYRGTDQVTVGNGQSLPITHTGNSQLYASSHLFKLRKILHVPSMSSNLLSVHRFCKDNNASFYFDASKFRIKDLSSGRLLYNGPSEHGLYPIHGAILPASSPKLFHTSAVSSSSQLWHNRLGHPQQSVVKHVLQNKLRLPVSNTTSLCIHCLEGKMHKLPFPNFVSITSHPLEIVHSDVWGPAPITSNNETRYYVTFVDDFTRFTWFFPLQSKSQVLSSFMHFKSTMENLLSCKLKILRTDCGGEYTKHDFQSFCSSTGVFHQFTCPHTSQQNGVAERKHRHIVDMGLTLMSQASLPLTFWPYAFSTAVFLINRLPSPHRGLISPWESLFGSSPPYSIFRSFGCACYPLLRPYSKHKLLPRSVQCIFLVWFPFHKLSSTPSFNHLPAHSQASNPAWLSALLYFHSCSLPSLLRAPPTPVLNSTNMPIPPLAPTSVTVLSSVPVVPSSTAPVSTSSTAPVPTSSTAPVPSSSTALVTASSLTPVAPSSPLVANAHPMQTRGKSGITKKKQLLLTKSAPDYLHTEPPSFSVARTIPQWHEAMASEFAALTRQSTWSLVPPSPDHHIIGCHWVFKLKRNSDGSVARYKARLVAKGNHQMPGIDFAETFSPVVKPATVRLILSIAAQNQWSLRQLDVSNAFLHGSLKECVFMSQPPGFVDSTAPSHVCLLHKSIYGLRQAPRAWFEKFSSHLLTVGFTASQADPSLFIYRHGSTVLYLLLYVDDIIITGNHSTAVTELITNLASVFELKDLGPLKFFLGLQIDYKTSGFFVHQSKYALDVLSRHNMPTCKPALPHLCLVPSSPRMWLSFFLIPLLIENPTSAHMVAAKRVLRYVRGTLSHGILFQPGPMHLTVFTDADWAGNPVDRRSTTGFLVFLGNNLLTWASKKQPTVSRSSTEAEYRSLAVGAAEHVEVDYHFVRERVVRGDLKVHFIPTADQLADLLTKALPTPRFLQIDGNSNLCGSDLCKKKNNIVVPIVASVGGLFILSFTVAAIWWGLRRRRQQNKTKGIASKSFESIQRQFTYSDILKITNNFTRVLGKGGFGKVYHGYIDDTQVAVKMLSPSSVQGCYFFFLSQMKLLMRVHHRNLTTLVGYCYEGTYMGLIYEYMANGDLEAHLSGENRNILSWEERLQIAMDAAQGLEYLHHGCKPPIIHRDVKTTNILLNENLHAKLADFGLSKIFPTDGDTHMSTLNVAGTPGYLDPKYSTSYRLTEKSDVYSFGVVLLRIITCGPVIDRSHENIHISQWVSFMLAKGDIESIVDPRLQGDFNINSVWKVVEIAMICVSPTSTKRPTMSQVVTELKECLASEIAQEEEMINVNLSSELKPFSKVNRCP</sequence>
<dbReference type="Pfam" id="PF22936">
    <property type="entry name" value="Pol_BBD"/>
    <property type="match status" value="1"/>
</dbReference>
<keyword evidence="4" id="KW-0808">Transferase</keyword>
<dbReference type="Gene3D" id="2.60.120.430">
    <property type="entry name" value="Galactose-binding lectin"/>
    <property type="match status" value="1"/>
</dbReference>
<evidence type="ECO:0000256" key="13">
    <source>
        <dbReference type="ARBA" id="ARBA00023170"/>
    </source>
</evidence>
<dbReference type="Pfam" id="PF12819">
    <property type="entry name" value="Malectin_like"/>
    <property type="match status" value="1"/>
</dbReference>
<evidence type="ECO:0000256" key="4">
    <source>
        <dbReference type="ARBA" id="ARBA00022679"/>
    </source>
</evidence>
<dbReference type="InterPro" id="IPR054722">
    <property type="entry name" value="PolX-like_BBD"/>
</dbReference>
<organism evidence="19">
    <name type="scientific">Fagus sylvatica</name>
    <name type="common">Beechnut</name>
    <dbReference type="NCBI Taxonomy" id="28930"/>
    <lineage>
        <taxon>Eukaryota</taxon>
        <taxon>Viridiplantae</taxon>
        <taxon>Streptophyta</taxon>
        <taxon>Embryophyta</taxon>
        <taxon>Tracheophyta</taxon>
        <taxon>Spermatophyta</taxon>
        <taxon>Magnoliopsida</taxon>
        <taxon>eudicotyledons</taxon>
        <taxon>Gunneridae</taxon>
        <taxon>Pentapetalae</taxon>
        <taxon>rosids</taxon>
        <taxon>fabids</taxon>
        <taxon>Fagales</taxon>
        <taxon>Fagaceae</taxon>
        <taxon>Fagus</taxon>
    </lineage>
</organism>
<dbReference type="PANTHER" id="PTHR45631">
    <property type="entry name" value="OS07G0107800 PROTEIN-RELATED"/>
    <property type="match status" value="1"/>
</dbReference>
<keyword evidence="3" id="KW-0597">Phosphoprotein</keyword>
<dbReference type="InterPro" id="IPR017441">
    <property type="entry name" value="Protein_kinase_ATP_BS"/>
</dbReference>
<keyword evidence="8" id="KW-0064">Aspartyl protease</keyword>
<evidence type="ECO:0000256" key="8">
    <source>
        <dbReference type="ARBA" id="ARBA00022750"/>
    </source>
</evidence>
<dbReference type="GO" id="GO:0004674">
    <property type="term" value="F:protein serine/threonine kinase activity"/>
    <property type="evidence" value="ECO:0007669"/>
    <property type="project" value="UniProtKB-KW"/>
</dbReference>
<dbReference type="InterPro" id="IPR043502">
    <property type="entry name" value="DNA/RNA_pol_sf"/>
</dbReference>
<dbReference type="GO" id="GO:0004190">
    <property type="term" value="F:aspartic-type endopeptidase activity"/>
    <property type="evidence" value="ECO:0007669"/>
    <property type="project" value="UniProtKB-KW"/>
</dbReference>
<dbReference type="InterPro" id="IPR013103">
    <property type="entry name" value="RVT_2"/>
</dbReference>
<dbReference type="PROSITE" id="PS00108">
    <property type="entry name" value="PROTEIN_KINASE_ST"/>
    <property type="match status" value="1"/>
</dbReference>
<evidence type="ECO:0000256" key="12">
    <source>
        <dbReference type="ARBA" id="ARBA00023136"/>
    </source>
</evidence>
<evidence type="ECO:0000256" key="15">
    <source>
        <dbReference type="SAM" id="MobiDB-lite"/>
    </source>
</evidence>
<dbReference type="Pfam" id="PF14223">
    <property type="entry name" value="Retrotran_gag_2"/>
    <property type="match status" value="1"/>
</dbReference>
<evidence type="ECO:0000259" key="17">
    <source>
        <dbReference type="PROSITE" id="PS50011"/>
    </source>
</evidence>
<dbReference type="PANTHER" id="PTHR45631:SF202">
    <property type="entry name" value="SENESCENCE-INDUCED RECEPTOR-LIKE SERINE_THREONINE-PROTEIN KINASE"/>
    <property type="match status" value="1"/>
</dbReference>
<keyword evidence="11 16" id="KW-1133">Transmembrane helix</keyword>
<dbReference type="CDD" id="cd09272">
    <property type="entry name" value="RNase_HI_RT_Ty1"/>
    <property type="match status" value="1"/>
</dbReference>
<dbReference type="SUPFAM" id="SSF56672">
    <property type="entry name" value="DNA/RNA polymerases"/>
    <property type="match status" value="1"/>
</dbReference>
<evidence type="ECO:0000256" key="1">
    <source>
        <dbReference type="ARBA" id="ARBA00004167"/>
    </source>
</evidence>
<gene>
    <name evidence="19" type="ORF">FSB_LOCUS39503</name>
</gene>
<dbReference type="InterPro" id="IPR024788">
    <property type="entry name" value="Malectin-like_Carb-bd_dom"/>
</dbReference>
<dbReference type="GO" id="GO:0005524">
    <property type="term" value="F:ATP binding"/>
    <property type="evidence" value="ECO:0007669"/>
    <property type="project" value="UniProtKB-UniRule"/>
</dbReference>
<feature type="domain" description="Protein kinase" evidence="17">
    <location>
        <begin position="1660"/>
        <end position="1933"/>
    </location>
</feature>
<dbReference type="Pfam" id="PF00665">
    <property type="entry name" value="rve"/>
    <property type="match status" value="1"/>
</dbReference>
<evidence type="ECO:0000256" key="9">
    <source>
        <dbReference type="ARBA" id="ARBA00022777"/>
    </source>
</evidence>
<keyword evidence="8" id="KW-0378">Hydrolase</keyword>
<evidence type="ECO:0000256" key="5">
    <source>
        <dbReference type="ARBA" id="ARBA00022692"/>
    </source>
</evidence>
<dbReference type="Pfam" id="PF07714">
    <property type="entry name" value="PK_Tyr_Ser-Thr"/>
    <property type="match status" value="1"/>
</dbReference>
<accession>A0A2N9HIU2</accession>
<proteinExistence type="predicted"/>